<feature type="signal peptide" evidence="1">
    <location>
        <begin position="1"/>
        <end position="23"/>
    </location>
</feature>
<keyword evidence="3" id="KW-1185">Reference proteome</keyword>
<protein>
    <recommendedName>
        <fullName evidence="4">Secreted protein</fullName>
    </recommendedName>
</protein>
<dbReference type="RefSeq" id="WP_258819396.1">
    <property type="nucleotide sequence ID" value="NZ_JANUGW010000025.1"/>
</dbReference>
<comment type="caution">
    <text evidence="2">The sequence shown here is derived from an EMBL/GenBank/DDBJ whole genome shotgun (WGS) entry which is preliminary data.</text>
</comment>
<evidence type="ECO:0000256" key="1">
    <source>
        <dbReference type="SAM" id="SignalP"/>
    </source>
</evidence>
<evidence type="ECO:0000313" key="2">
    <source>
        <dbReference type="EMBL" id="MCS0584852.1"/>
    </source>
</evidence>
<keyword evidence="1" id="KW-0732">Signal</keyword>
<evidence type="ECO:0000313" key="3">
    <source>
        <dbReference type="Proteomes" id="UP001204151"/>
    </source>
</evidence>
<dbReference type="Proteomes" id="UP001204151">
    <property type="component" value="Unassembled WGS sequence"/>
</dbReference>
<feature type="chain" id="PRO_5046191805" description="Secreted protein" evidence="1">
    <location>
        <begin position="24"/>
        <end position="123"/>
    </location>
</feature>
<gene>
    <name evidence="2" type="ORF">NX784_25010</name>
</gene>
<evidence type="ECO:0008006" key="4">
    <source>
        <dbReference type="Google" id="ProtNLM"/>
    </source>
</evidence>
<sequence length="123" mass="13361">MRSKLVLSVSFVLSVFCVSESFAAPGSKGKDYDEQTIRVKDGSSVDVIGVCTTKNTQPGNTSSVVVFKDDVEVGRDGGDRYSSEYRFTIDQPGTYRLKAVCSNTRADADTCKLKISKTAIPVY</sequence>
<accession>A0ABT1ZY47</accession>
<reference evidence="2 3" key="1">
    <citation type="submission" date="2022-08" db="EMBL/GenBank/DDBJ databases">
        <title>Reclassification of Massilia species as members of the genera Telluria, Duganella, Pseudoduganella, Mokoshia gen. nov. and Zemynaea gen. nov. using orthogonal and non-orthogonal genome-based approaches.</title>
        <authorList>
            <person name="Bowman J.P."/>
        </authorList>
    </citation>
    <scope>NUCLEOTIDE SEQUENCE [LARGE SCALE GENOMIC DNA]</scope>
    <source>
        <strain evidence="2 3">JCM 31316</strain>
    </source>
</reference>
<proteinExistence type="predicted"/>
<dbReference type="EMBL" id="JANUGW010000025">
    <property type="protein sequence ID" value="MCS0584852.1"/>
    <property type="molecule type" value="Genomic_DNA"/>
</dbReference>
<name>A0ABT1ZY47_9BURK</name>
<organism evidence="2 3">
    <name type="scientific">Massilia pinisoli</name>
    <dbReference type="NCBI Taxonomy" id="1772194"/>
    <lineage>
        <taxon>Bacteria</taxon>
        <taxon>Pseudomonadati</taxon>
        <taxon>Pseudomonadota</taxon>
        <taxon>Betaproteobacteria</taxon>
        <taxon>Burkholderiales</taxon>
        <taxon>Oxalobacteraceae</taxon>
        <taxon>Telluria group</taxon>
        <taxon>Massilia</taxon>
    </lineage>
</organism>